<protein>
    <submittedName>
        <fullName evidence="2">Serine/threonine protein phosphatase</fullName>
    </submittedName>
</protein>
<comment type="caution">
    <text evidence="2">The sequence shown here is derived from an EMBL/GenBank/DDBJ whole genome shotgun (WGS) entry which is preliminary data.</text>
</comment>
<dbReference type="PANTHER" id="PTHR42850:SF4">
    <property type="entry name" value="ZINC-DEPENDENT ENDOPOLYPHOSPHATASE"/>
    <property type="match status" value="1"/>
</dbReference>
<organism evidence="2 3">
    <name type="scientific">Roseovarius gahaiensis</name>
    <dbReference type="NCBI Taxonomy" id="2716691"/>
    <lineage>
        <taxon>Bacteria</taxon>
        <taxon>Pseudomonadati</taxon>
        <taxon>Pseudomonadota</taxon>
        <taxon>Alphaproteobacteria</taxon>
        <taxon>Rhodobacterales</taxon>
        <taxon>Roseobacteraceae</taxon>
        <taxon>Roseovarius</taxon>
    </lineage>
</organism>
<dbReference type="GO" id="GO:0016791">
    <property type="term" value="F:phosphatase activity"/>
    <property type="evidence" value="ECO:0007669"/>
    <property type="project" value="TreeGrafter"/>
</dbReference>
<name>A0A967EFW0_9RHOB</name>
<dbReference type="InterPro" id="IPR004843">
    <property type="entry name" value="Calcineurin-like_PHP"/>
</dbReference>
<evidence type="ECO:0000313" key="2">
    <source>
        <dbReference type="EMBL" id="NHQ75798.1"/>
    </source>
</evidence>
<keyword evidence="3" id="KW-1185">Reference proteome</keyword>
<sequence length="248" mass="27188">MTRPIYAIPDIHGQDAMLDHALALIKADGGAKARVVFLGDLVDRGPDSRGVIERLLNGLEQGRDWIVLKGNHDDYVSRFLDHGDAYGSKGHPDLPWFAERLGGGATLASYGVETKGRDLADILKDARAAIPQAHRDFLARRPLYHQDNALLFVHAGIRPGVPLADQTAQDMMWIREPFLSHPNPHPWLVVHGHTALDAPRHYGNRVNLDGGAGWGRPLRPAVFEGQDCWLLTETGRVALGPHSPTGTV</sequence>
<dbReference type="SUPFAM" id="SSF56300">
    <property type="entry name" value="Metallo-dependent phosphatases"/>
    <property type="match status" value="1"/>
</dbReference>
<dbReference type="PANTHER" id="PTHR42850">
    <property type="entry name" value="METALLOPHOSPHOESTERASE"/>
    <property type="match status" value="1"/>
</dbReference>
<dbReference type="RefSeq" id="WP_167199770.1">
    <property type="nucleotide sequence ID" value="NZ_JAAORB010000048.1"/>
</dbReference>
<gene>
    <name evidence="2" type="ORF">HAT86_15205</name>
</gene>
<evidence type="ECO:0000259" key="1">
    <source>
        <dbReference type="Pfam" id="PF00149"/>
    </source>
</evidence>
<dbReference type="Pfam" id="PF00149">
    <property type="entry name" value="Metallophos"/>
    <property type="match status" value="1"/>
</dbReference>
<dbReference type="Gene3D" id="3.60.21.10">
    <property type="match status" value="1"/>
</dbReference>
<dbReference type="Proteomes" id="UP000639775">
    <property type="component" value="Unassembled WGS sequence"/>
</dbReference>
<dbReference type="EMBL" id="JAAORB010000048">
    <property type="protein sequence ID" value="NHQ75798.1"/>
    <property type="molecule type" value="Genomic_DNA"/>
</dbReference>
<reference evidence="2" key="1">
    <citation type="submission" date="2020-03" db="EMBL/GenBank/DDBJ databases">
        <title>Roseovarius gahaiensis sp. nov., isolated from Gahai Saline Lake, China.</title>
        <authorList>
            <person name="Sun X."/>
        </authorList>
    </citation>
    <scope>NUCLEOTIDE SEQUENCE</scope>
    <source>
        <strain evidence="2">GH877</strain>
    </source>
</reference>
<feature type="domain" description="Calcineurin-like phosphoesterase" evidence="1">
    <location>
        <begin position="4"/>
        <end position="204"/>
    </location>
</feature>
<dbReference type="GO" id="GO:0110154">
    <property type="term" value="P:RNA decapping"/>
    <property type="evidence" value="ECO:0007669"/>
    <property type="project" value="TreeGrafter"/>
</dbReference>
<dbReference type="InterPro" id="IPR029052">
    <property type="entry name" value="Metallo-depent_PP-like"/>
</dbReference>
<evidence type="ECO:0000313" key="3">
    <source>
        <dbReference type="Proteomes" id="UP000639775"/>
    </source>
</evidence>
<dbReference type="InterPro" id="IPR050126">
    <property type="entry name" value="Ap4A_hydrolase"/>
</dbReference>
<accession>A0A967EFW0</accession>
<dbReference type="AlphaFoldDB" id="A0A967EFW0"/>
<dbReference type="GO" id="GO:0005737">
    <property type="term" value="C:cytoplasm"/>
    <property type="evidence" value="ECO:0007669"/>
    <property type="project" value="TreeGrafter"/>
</dbReference>
<proteinExistence type="predicted"/>
<dbReference type="GO" id="GO:0008803">
    <property type="term" value="F:bis(5'-nucleosyl)-tetraphosphatase (symmetrical) activity"/>
    <property type="evidence" value="ECO:0007669"/>
    <property type="project" value="TreeGrafter"/>
</dbReference>